<dbReference type="PATRIC" id="fig|433924.3.peg.2878"/>
<protein>
    <submittedName>
        <fullName evidence="1">Toxin Fic</fullName>
    </submittedName>
</protein>
<evidence type="ECO:0000313" key="1">
    <source>
        <dbReference type="EMBL" id="KTT25687.1"/>
    </source>
</evidence>
<evidence type="ECO:0000313" key="2">
    <source>
        <dbReference type="Proteomes" id="UP000072741"/>
    </source>
</evidence>
<accession>A0A147H744</accession>
<dbReference type="PIRSF" id="PIRSF015268">
    <property type="entry name" value="Virulence_RhuM"/>
    <property type="match status" value="1"/>
</dbReference>
<dbReference type="PANTHER" id="PTHR35810:SF1">
    <property type="entry name" value="CYTOPLASMIC PROTEIN"/>
    <property type="match status" value="1"/>
</dbReference>
<dbReference type="EMBL" id="LDSL01000033">
    <property type="protein sequence ID" value="KTT25687.1"/>
    <property type="molecule type" value="Genomic_DNA"/>
</dbReference>
<keyword evidence="2" id="KW-1185">Reference proteome</keyword>
<dbReference type="InterPro" id="IPR011204">
    <property type="entry name" value="Virulence_RhuM-like"/>
</dbReference>
<dbReference type="OrthoDB" id="9802752at2"/>
<dbReference type="AlphaFoldDB" id="A0A147H744"/>
<proteinExistence type="predicted"/>
<sequence>MSKPAGAAGKAKARPAKSLPAITRSSAAEYLTFVAAAGQGGVEALYADENVWLTQKMMGQLYDVETPTINYHLKKVFADRELVEDAVIRNFRITATDGKTYDTKHYSLGAIIAVGYKVNSERAVQFRKWASGIVESFTIKGFAMDDERLKNDGSLLTKQYFEEQLQRIREIRLSERKFYQKITDIYATAVDYDRQSQATHRFFATVQNKLHWAIHGQTAAEVIYSRADASKDHMGLTAWKDAPLGKIQRFDVVVAKNYLSEREMAQLQRLVSAYLDLAEDMALRQIPMTMQDWETRLNRFIEATDRAVLQDAGKVTAEIAKAHAESEFEKYRVVQDRLFKSDFDRLLEGQGIADELAAAEALPQPPKKGGRDAA</sequence>
<gene>
    <name evidence="1" type="ORF">NS331_05070</name>
</gene>
<organism evidence="1 2">
    <name type="scientific">Pseudacidovorax intermedius</name>
    <dbReference type="NCBI Taxonomy" id="433924"/>
    <lineage>
        <taxon>Bacteria</taxon>
        <taxon>Pseudomonadati</taxon>
        <taxon>Pseudomonadota</taxon>
        <taxon>Betaproteobacteria</taxon>
        <taxon>Burkholderiales</taxon>
        <taxon>Comamonadaceae</taxon>
        <taxon>Pseudacidovorax</taxon>
    </lineage>
</organism>
<reference evidence="1 2" key="1">
    <citation type="journal article" date="2016" name="Front. Microbiol.">
        <title>Genomic Resource of Rice Seed Associated Bacteria.</title>
        <authorList>
            <person name="Midha S."/>
            <person name="Bansal K."/>
            <person name="Sharma S."/>
            <person name="Kumar N."/>
            <person name="Patil P.P."/>
            <person name="Chaudhry V."/>
            <person name="Patil P.B."/>
        </authorList>
    </citation>
    <scope>NUCLEOTIDE SEQUENCE [LARGE SCALE GENOMIC DNA]</scope>
    <source>
        <strain evidence="1 2">NS331</strain>
    </source>
</reference>
<name>A0A147H744_9BURK</name>
<comment type="caution">
    <text evidence="1">The sequence shown here is derived from an EMBL/GenBank/DDBJ whole genome shotgun (WGS) entry which is preliminary data.</text>
</comment>
<dbReference type="Proteomes" id="UP000072741">
    <property type="component" value="Unassembled WGS sequence"/>
</dbReference>
<dbReference type="Pfam" id="PF13310">
    <property type="entry name" value="Virulence_RhuM"/>
    <property type="match status" value="1"/>
</dbReference>
<dbReference type="PANTHER" id="PTHR35810">
    <property type="entry name" value="CYTOPLASMIC PROTEIN-RELATED"/>
    <property type="match status" value="1"/>
</dbReference>
<dbReference type="RefSeq" id="WP_058640914.1">
    <property type="nucleotide sequence ID" value="NZ_LDSL01000033.1"/>
</dbReference>